<dbReference type="CDD" id="cd06530">
    <property type="entry name" value="S26_SPase_I"/>
    <property type="match status" value="1"/>
</dbReference>
<dbReference type="EMBL" id="JARVKF010000090">
    <property type="protein sequence ID" value="KAK9423203.1"/>
    <property type="molecule type" value="Genomic_DNA"/>
</dbReference>
<dbReference type="GO" id="GO:0008233">
    <property type="term" value="F:peptidase activity"/>
    <property type="evidence" value="ECO:0007669"/>
    <property type="project" value="UniProtKB-KW"/>
</dbReference>
<feature type="compositionally biased region" description="Polar residues" evidence="1">
    <location>
        <begin position="195"/>
        <end position="215"/>
    </location>
</feature>
<feature type="region of interest" description="Disordered" evidence="1">
    <location>
        <begin position="195"/>
        <end position="242"/>
    </location>
</feature>
<accession>A0ABR2V8F6</accession>
<gene>
    <name evidence="3" type="ORF">SUNI508_04497</name>
</gene>
<reference evidence="3 4" key="1">
    <citation type="journal article" date="2024" name="J. Plant Pathol.">
        <title>Sequence and assembly of the genome of Seiridium unicorne, isolate CBS 538.82, causal agent of cypress canker disease.</title>
        <authorList>
            <person name="Scali E."/>
            <person name="Rocca G.D."/>
            <person name="Danti R."/>
            <person name="Garbelotto M."/>
            <person name="Barberini S."/>
            <person name="Baroncelli R."/>
            <person name="Emiliani G."/>
        </authorList>
    </citation>
    <scope>NUCLEOTIDE SEQUENCE [LARGE SCALE GENOMIC DNA]</scope>
    <source>
        <strain evidence="3 4">BM-138-508</strain>
    </source>
</reference>
<feature type="domain" description="Peptidase S26" evidence="2">
    <location>
        <begin position="62"/>
        <end position="130"/>
    </location>
</feature>
<keyword evidence="3" id="KW-0645">Protease</keyword>
<comment type="caution">
    <text evidence="3">The sequence shown here is derived from an EMBL/GenBank/DDBJ whole genome shotgun (WGS) entry which is preliminary data.</text>
</comment>
<dbReference type="Proteomes" id="UP001408356">
    <property type="component" value="Unassembled WGS sequence"/>
</dbReference>
<protein>
    <submittedName>
        <fullName evidence="3">Mitochondrial inner membrane protease subunit 2</fullName>
    </submittedName>
</protein>
<evidence type="ECO:0000259" key="2">
    <source>
        <dbReference type="Pfam" id="PF10502"/>
    </source>
</evidence>
<evidence type="ECO:0000256" key="1">
    <source>
        <dbReference type="SAM" id="MobiDB-lite"/>
    </source>
</evidence>
<proteinExistence type="predicted"/>
<dbReference type="SUPFAM" id="SSF51306">
    <property type="entry name" value="LexA/Signal peptidase"/>
    <property type="match status" value="1"/>
</dbReference>
<name>A0ABR2V8F6_9PEZI</name>
<dbReference type="Pfam" id="PF10502">
    <property type="entry name" value="Peptidase_S26"/>
    <property type="match status" value="1"/>
</dbReference>
<dbReference type="Gene3D" id="2.10.109.10">
    <property type="entry name" value="Umud Fragment, subunit A"/>
    <property type="match status" value="1"/>
</dbReference>
<evidence type="ECO:0000313" key="4">
    <source>
        <dbReference type="Proteomes" id="UP001408356"/>
    </source>
</evidence>
<evidence type="ECO:0000313" key="3">
    <source>
        <dbReference type="EMBL" id="KAK9423203.1"/>
    </source>
</evidence>
<organism evidence="3 4">
    <name type="scientific">Seiridium unicorne</name>
    <dbReference type="NCBI Taxonomy" id="138068"/>
    <lineage>
        <taxon>Eukaryota</taxon>
        <taxon>Fungi</taxon>
        <taxon>Dikarya</taxon>
        <taxon>Ascomycota</taxon>
        <taxon>Pezizomycotina</taxon>
        <taxon>Sordariomycetes</taxon>
        <taxon>Xylariomycetidae</taxon>
        <taxon>Amphisphaeriales</taxon>
        <taxon>Sporocadaceae</taxon>
        <taxon>Seiridium</taxon>
    </lineage>
</organism>
<dbReference type="GO" id="GO:0006508">
    <property type="term" value="P:proteolysis"/>
    <property type="evidence" value="ECO:0007669"/>
    <property type="project" value="UniProtKB-KW"/>
</dbReference>
<keyword evidence="3" id="KW-0378">Hydrolase</keyword>
<dbReference type="InterPro" id="IPR019533">
    <property type="entry name" value="Peptidase_S26"/>
</dbReference>
<keyword evidence="4" id="KW-1185">Reference proteome</keyword>
<sequence>MSSFCTLFRRVTDPSDLRSGFMISVIAGAAGVSPKLWIPAATAFAAGYTFRMNYTIREGRGPSMYPLFSDFRASISLSRVRDPTKDLQRGMIVSFRSKIHGEQQRLCKRVIGLPGDVVYSRASHTRVWAKPNMGRVRWEEFNATERHVTNRHIIARVNKDAEIREAKDKKAKEARVLARVDTRATKQQPAVLSALRTSGKLNEGSFTTGQAQQIATGPKAGTLKAAGTKRKKSHRTPPSTKH</sequence>
<dbReference type="InterPro" id="IPR036286">
    <property type="entry name" value="LexA/Signal_pep-like_sf"/>
</dbReference>
<feature type="compositionally biased region" description="Basic residues" evidence="1">
    <location>
        <begin position="227"/>
        <end position="242"/>
    </location>
</feature>